<keyword evidence="3" id="KW-1185">Reference proteome</keyword>
<organism evidence="2 3">
    <name type="scientific">Acaromyces ingoldii</name>
    <dbReference type="NCBI Taxonomy" id="215250"/>
    <lineage>
        <taxon>Eukaryota</taxon>
        <taxon>Fungi</taxon>
        <taxon>Dikarya</taxon>
        <taxon>Basidiomycota</taxon>
        <taxon>Ustilaginomycotina</taxon>
        <taxon>Exobasidiomycetes</taxon>
        <taxon>Exobasidiales</taxon>
        <taxon>Cryptobasidiaceae</taxon>
        <taxon>Acaromyces</taxon>
    </lineage>
</organism>
<proteinExistence type="predicted"/>
<feature type="compositionally biased region" description="Pro residues" evidence="1">
    <location>
        <begin position="71"/>
        <end position="84"/>
    </location>
</feature>
<name>A0A316YJ29_9BASI</name>
<dbReference type="EMBL" id="KZ819639">
    <property type="protein sequence ID" value="PWN87725.1"/>
    <property type="molecule type" value="Genomic_DNA"/>
</dbReference>
<dbReference type="RefSeq" id="XP_025374923.1">
    <property type="nucleotide sequence ID" value="XM_025522579.1"/>
</dbReference>
<feature type="region of interest" description="Disordered" evidence="1">
    <location>
        <begin position="1"/>
        <end position="25"/>
    </location>
</feature>
<dbReference type="AlphaFoldDB" id="A0A316YJ29"/>
<dbReference type="InParanoid" id="A0A316YJ29"/>
<feature type="compositionally biased region" description="Polar residues" evidence="1">
    <location>
        <begin position="147"/>
        <end position="163"/>
    </location>
</feature>
<evidence type="ECO:0000256" key="1">
    <source>
        <dbReference type="SAM" id="MobiDB-lite"/>
    </source>
</evidence>
<reference evidence="2" key="1">
    <citation type="journal article" date="2018" name="Mol. Biol. Evol.">
        <title>Broad Genomic Sampling Reveals a Smut Pathogenic Ancestry of the Fungal Clade Ustilaginomycotina.</title>
        <authorList>
            <person name="Kijpornyongpan T."/>
            <person name="Mondo S.J."/>
            <person name="Barry K."/>
            <person name="Sandor L."/>
            <person name="Lee J."/>
            <person name="Lipzen A."/>
            <person name="Pangilinan J."/>
            <person name="LaButti K."/>
            <person name="Hainaut M."/>
            <person name="Henrissat B."/>
            <person name="Grigoriev I.V."/>
            <person name="Spatafora J.W."/>
            <person name="Aime M.C."/>
        </authorList>
    </citation>
    <scope>NUCLEOTIDE SEQUENCE [LARGE SCALE GENOMIC DNA]</scope>
    <source>
        <strain evidence="2">MCA 4198</strain>
    </source>
</reference>
<feature type="region of interest" description="Disordered" evidence="1">
    <location>
        <begin position="62"/>
        <end position="185"/>
    </location>
</feature>
<gene>
    <name evidence="2" type="ORF">FA10DRAFT_269033</name>
</gene>
<evidence type="ECO:0000313" key="3">
    <source>
        <dbReference type="Proteomes" id="UP000245768"/>
    </source>
</evidence>
<dbReference type="GeneID" id="37044495"/>
<protein>
    <submittedName>
        <fullName evidence="2">Uncharacterized protein</fullName>
    </submittedName>
</protein>
<dbReference type="Proteomes" id="UP000245768">
    <property type="component" value="Unassembled WGS sequence"/>
</dbReference>
<sequence length="275" mass="30133">MPDITGPPAKKRAVNIPPVSPNPIEEDIKPFIKLEPEDIKPIIIKREEDYVSPFIKQEKEYFKPSIEREQMPPPPSPALTPPVTPRKARAWYKGRASQYPFPSPRHARTPSQRSTSSASRRGRHASASSSRTTTSGTSCPPSPFSSRTISRASSLGQNLTPTSAGRRRNSMGIGSEQDGEGEDDGFEIVGTRRASVAANLFHNTLTDANDGLIFGGPSTRPSGPLKLTLELRLQGQVLDSSPPIALQNESERPRNVQAKLHQFLLALTRDARRGQ</sequence>
<feature type="compositionally biased region" description="Low complexity" evidence="1">
    <location>
        <begin position="109"/>
        <end position="139"/>
    </location>
</feature>
<accession>A0A316YJ29</accession>
<evidence type="ECO:0000313" key="2">
    <source>
        <dbReference type="EMBL" id="PWN87725.1"/>
    </source>
</evidence>